<evidence type="ECO:0000313" key="3">
    <source>
        <dbReference type="EMBL" id="PYE19483.1"/>
    </source>
</evidence>
<dbReference type="EMBL" id="QJSP01000003">
    <property type="protein sequence ID" value="PYE19483.1"/>
    <property type="molecule type" value="Genomic_DNA"/>
</dbReference>
<proteinExistence type="predicted"/>
<dbReference type="OrthoDB" id="3508128at2"/>
<evidence type="ECO:0000313" key="4">
    <source>
        <dbReference type="Proteomes" id="UP000247591"/>
    </source>
</evidence>
<feature type="domain" description="DUF2786" evidence="2">
    <location>
        <begin position="223"/>
        <end position="261"/>
    </location>
</feature>
<name>A0A318RME1_WILLI</name>
<evidence type="ECO:0000256" key="1">
    <source>
        <dbReference type="SAM" id="MobiDB-lite"/>
    </source>
</evidence>
<dbReference type="RefSeq" id="WP_110468654.1">
    <property type="nucleotide sequence ID" value="NZ_QJSP01000003.1"/>
</dbReference>
<feature type="compositionally biased region" description="Polar residues" evidence="1">
    <location>
        <begin position="414"/>
        <end position="423"/>
    </location>
</feature>
<protein>
    <submittedName>
        <fullName evidence="3">Uncharacterized protein DUF2786</fullName>
    </submittedName>
</protein>
<comment type="caution">
    <text evidence="3">The sequence shown here is derived from an EMBL/GenBank/DDBJ whole genome shotgun (WGS) entry which is preliminary data.</text>
</comment>
<organism evidence="3 4">
    <name type="scientific">Williamsia limnetica</name>
    <dbReference type="NCBI Taxonomy" id="882452"/>
    <lineage>
        <taxon>Bacteria</taxon>
        <taxon>Bacillati</taxon>
        <taxon>Actinomycetota</taxon>
        <taxon>Actinomycetes</taxon>
        <taxon>Mycobacteriales</taxon>
        <taxon>Nocardiaceae</taxon>
        <taxon>Williamsia</taxon>
    </lineage>
</organism>
<gene>
    <name evidence="3" type="ORF">DFR67_103396</name>
</gene>
<sequence>MSRHSQQRRTAKKKKQQRASGKPQRAEGQDTHQTRRSAQHENLNISELIRKGTVYAVGPSKDPAALQDVIGEVLALEQDGHAVLVRRDAARVLDWAVDEVFLNGWQPSEFLHALARDLDKLEMYLAFETLRSHSSRTSARAKAPGDWIRQLDELGVDDGDPSISPVVDTLRTRPTTDPTAFWTFLLTVIGSIRYLQSMTPLMAVPSEWDGSVVRTTGPKKDSKVLNTVRNLLAKAEATTYAAEAEALSAKAQDLMTRYAIDSAVLEAKRHISLSDEVETRRFLIDNPYPEAKVSLVQAVSDANAAKVIWFKHYGLVSVVGMPVDLDLVELLFTSLLVQSAHALAEAGRDRASRSPSFRRSFLLAYASRIGERLSEARERATASASISYGSALIPIITERDEAVSAAFAEQFPSMSSTSQSVSNAHGWAAGREAADTADLTGGREEIDRSRR</sequence>
<feature type="region of interest" description="Disordered" evidence="1">
    <location>
        <begin position="414"/>
        <end position="451"/>
    </location>
</feature>
<dbReference type="Proteomes" id="UP000247591">
    <property type="component" value="Unassembled WGS sequence"/>
</dbReference>
<dbReference type="AlphaFoldDB" id="A0A318RME1"/>
<feature type="region of interest" description="Disordered" evidence="1">
    <location>
        <begin position="1"/>
        <end position="43"/>
    </location>
</feature>
<feature type="compositionally biased region" description="Basic residues" evidence="1">
    <location>
        <begin position="1"/>
        <end position="17"/>
    </location>
</feature>
<dbReference type="InterPro" id="IPR024498">
    <property type="entry name" value="DUF2786"/>
</dbReference>
<evidence type="ECO:0000259" key="2">
    <source>
        <dbReference type="Pfam" id="PF10979"/>
    </source>
</evidence>
<feature type="compositionally biased region" description="Basic and acidic residues" evidence="1">
    <location>
        <begin position="24"/>
        <end position="33"/>
    </location>
</feature>
<feature type="compositionally biased region" description="Basic and acidic residues" evidence="1">
    <location>
        <begin position="441"/>
        <end position="451"/>
    </location>
</feature>
<accession>A0A318RME1</accession>
<keyword evidence="4" id="KW-1185">Reference proteome</keyword>
<dbReference type="Pfam" id="PF10979">
    <property type="entry name" value="DUF2786"/>
    <property type="match status" value="1"/>
</dbReference>
<reference evidence="3 4" key="1">
    <citation type="submission" date="2018-06" db="EMBL/GenBank/DDBJ databases">
        <title>Genomic Encyclopedia of Type Strains, Phase IV (KMG-IV): sequencing the most valuable type-strain genomes for metagenomic binning, comparative biology and taxonomic classification.</title>
        <authorList>
            <person name="Goeker M."/>
        </authorList>
    </citation>
    <scope>NUCLEOTIDE SEQUENCE [LARGE SCALE GENOMIC DNA]</scope>
    <source>
        <strain evidence="3 4">DSM 45521</strain>
    </source>
</reference>